<gene>
    <name evidence="3" type="ORF">RHGRI_020344</name>
</gene>
<protein>
    <recommendedName>
        <fullName evidence="2">Ubiquitin-like domain-containing protein</fullName>
    </recommendedName>
</protein>
<keyword evidence="1" id="KW-0472">Membrane</keyword>
<dbReference type="Pfam" id="PF10260">
    <property type="entry name" value="SAYSvFN"/>
    <property type="match status" value="1"/>
</dbReference>
<evidence type="ECO:0000256" key="1">
    <source>
        <dbReference type="SAM" id="Phobius"/>
    </source>
</evidence>
<feature type="transmembrane region" description="Helical" evidence="1">
    <location>
        <begin position="210"/>
        <end position="227"/>
    </location>
</feature>
<evidence type="ECO:0000313" key="3">
    <source>
        <dbReference type="EMBL" id="KAG5540079.1"/>
    </source>
</evidence>
<dbReference type="InterPro" id="IPR019387">
    <property type="entry name" value="SAYSvFN_dom"/>
</dbReference>
<keyword evidence="1" id="KW-0812">Transmembrane</keyword>
<comment type="caution">
    <text evidence="3">The sequence shown here is derived from an EMBL/GenBank/DDBJ whole genome shotgun (WGS) entry which is preliminary data.</text>
</comment>
<proteinExistence type="predicted"/>
<name>A0AAV6JND1_9ERIC</name>
<keyword evidence="4" id="KW-1185">Reference proteome</keyword>
<organism evidence="3 4">
    <name type="scientific">Rhododendron griersonianum</name>
    <dbReference type="NCBI Taxonomy" id="479676"/>
    <lineage>
        <taxon>Eukaryota</taxon>
        <taxon>Viridiplantae</taxon>
        <taxon>Streptophyta</taxon>
        <taxon>Embryophyta</taxon>
        <taxon>Tracheophyta</taxon>
        <taxon>Spermatophyta</taxon>
        <taxon>Magnoliopsida</taxon>
        <taxon>eudicotyledons</taxon>
        <taxon>Gunneridae</taxon>
        <taxon>Pentapetalae</taxon>
        <taxon>asterids</taxon>
        <taxon>Ericales</taxon>
        <taxon>Ericaceae</taxon>
        <taxon>Ericoideae</taxon>
        <taxon>Rhodoreae</taxon>
        <taxon>Rhododendron</taxon>
    </lineage>
</organism>
<evidence type="ECO:0000259" key="2">
    <source>
        <dbReference type="PROSITE" id="PS50053"/>
    </source>
</evidence>
<dbReference type="EMBL" id="JACTNZ010000007">
    <property type="protein sequence ID" value="KAG5540079.1"/>
    <property type="molecule type" value="Genomic_DNA"/>
</dbReference>
<accession>A0AAV6JND1</accession>
<dbReference type="PROSITE" id="PS50053">
    <property type="entry name" value="UBIQUITIN_2"/>
    <property type="match status" value="1"/>
</dbReference>
<dbReference type="SUPFAM" id="SSF54236">
    <property type="entry name" value="Ubiquitin-like"/>
    <property type="match status" value="1"/>
</dbReference>
<dbReference type="PANTHER" id="PTHR13527">
    <property type="entry name" value="SAYSVFN DOMAIN-CONTAINING PROTEIN 1"/>
    <property type="match status" value="1"/>
</dbReference>
<dbReference type="Proteomes" id="UP000823749">
    <property type="component" value="Chromosome 7"/>
</dbReference>
<dbReference type="InterPro" id="IPR039159">
    <property type="entry name" value="SAYSD1"/>
</dbReference>
<sequence length="265" mass="29955">MVEIEDNNLSCGGEGDKKVQISIKTVGPFPPSLLNVPSPIKVQELRKLIGGNADLPIEHLSIILRGNVLHDNKNGIEEFIQLKNGGDEVSDSGWKQYFASECNQLRKRLMEMNKFGSIVFKDSLIVAVKPKPPVKYNGDVLDEDDDEEDLKFQLPRLTSGWKRMLFSFLHDKLSLPDMLLMAIFSVSLKGWAIIVMWFILAPVAHRWDLGPLYILATGFAIIFFNLGKRQQGDMSAYSIFNEDFRELPGTLNADRLDRDIRAGQF</sequence>
<feature type="domain" description="Ubiquitin-like" evidence="2">
    <location>
        <begin position="19"/>
        <end position="73"/>
    </location>
</feature>
<dbReference type="InterPro" id="IPR000626">
    <property type="entry name" value="Ubiquitin-like_dom"/>
</dbReference>
<dbReference type="AlphaFoldDB" id="A0AAV6JND1"/>
<dbReference type="PANTHER" id="PTHR13527:SF0">
    <property type="entry name" value="SAYSVFN DOMAIN-CONTAINING PROTEIN 1"/>
    <property type="match status" value="1"/>
</dbReference>
<keyword evidence="1" id="KW-1133">Transmembrane helix</keyword>
<evidence type="ECO:0000313" key="4">
    <source>
        <dbReference type="Proteomes" id="UP000823749"/>
    </source>
</evidence>
<dbReference type="InterPro" id="IPR029071">
    <property type="entry name" value="Ubiquitin-like_domsf"/>
</dbReference>
<feature type="transmembrane region" description="Helical" evidence="1">
    <location>
        <begin position="179"/>
        <end position="204"/>
    </location>
</feature>
<reference evidence="3" key="1">
    <citation type="submission" date="2020-08" db="EMBL/GenBank/DDBJ databases">
        <title>Plant Genome Project.</title>
        <authorList>
            <person name="Zhang R.-G."/>
        </authorList>
    </citation>
    <scope>NUCLEOTIDE SEQUENCE</scope>
    <source>
        <strain evidence="3">WSP0</strain>
        <tissue evidence="3">Leaf</tissue>
    </source>
</reference>